<dbReference type="OrthoDB" id="5378417at2"/>
<name>A0A540X0F6_9BACT</name>
<dbReference type="Proteomes" id="UP000315369">
    <property type="component" value="Unassembled WGS sequence"/>
</dbReference>
<proteinExistence type="predicted"/>
<feature type="chain" id="PRO_5022183909" description="Lipoprotein" evidence="1">
    <location>
        <begin position="25"/>
        <end position="590"/>
    </location>
</feature>
<dbReference type="AlphaFoldDB" id="A0A540X0F6"/>
<protein>
    <recommendedName>
        <fullName evidence="4">Lipoprotein</fullName>
    </recommendedName>
</protein>
<keyword evidence="1" id="KW-0732">Signal</keyword>
<gene>
    <name evidence="2" type="ORF">FJV41_16975</name>
</gene>
<accession>A0A540X0F6</accession>
<organism evidence="2 3">
    <name type="scientific">Myxococcus llanfairpwllgwyngyllgogerychwyrndrobwllllantysiliogogogochensis</name>
    <dbReference type="NCBI Taxonomy" id="2590453"/>
    <lineage>
        <taxon>Bacteria</taxon>
        <taxon>Pseudomonadati</taxon>
        <taxon>Myxococcota</taxon>
        <taxon>Myxococcia</taxon>
        <taxon>Myxococcales</taxon>
        <taxon>Cystobacterineae</taxon>
        <taxon>Myxococcaceae</taxon>
        <taxon>Myxococcus</taxon>
    </lineage>
</organism>
<comment type="caution">
    <text evidence="2">The sequence shown here is derived from an EMBL/GenBank/DDBJ whole genome shotgun (WGS) entry which is preliminary data.</text>
</comment>
<evidence type="ECO:0000313" key="2">
    <source>
        <dbReference type="EMBL" id="TQF14758.1"/>
    </source>
</evidence>
<reference evidence="2 3" key="1">
    <citation type="submission" date="2019-06" db="EMBL/GenBank/DDBJ databases">
        <authorList>
            <person name="Livingstone P."/>
            <person name="Whitworth D."/>
        </authorList>
    </citation>
    <scope>NUCLEOTIDE SEQUENCE [LARGE SCALE GENOMIC DNA]</scope>
    <source>
        <strain evidence="2 3">AM401</strain>
    </source>
</reference>
<feature type="signal peptide" evidence="1">
    <location>
        <begin position="1"/>
        <end position="24"/>
    </location>
</feature>
<evidence type="ECO:0000313" key="3">
    <source>
        <dbReference type="Proteomes" id="UP000315369"/>
    </source>
</evidence>
<dbReference type="EMBL" id="VIFM01000059">
    <property type="protein sequence ID" value="TQF14758.1"/>
    <property type="molecule type" value="Genomic_DNA"/>
</dbReference>
<sequence length="590" mass="63501">MKRILNRLGLLALLGLWLTPVAQADVLDDVRRGTNVRLNAARIHVKGNDYATGYWLLPKAPGSLNLNVPARDFGINSDLVLHLYGSRSGNVLTWTFDDTLPSPYYLGGANSVTRVRGTLKAFARQVRGADDPFCAHSSCPHNVELVLTSGSQVWVDGYTDIIIKVGWTEPVTVRQFVAYAGVPRPRLASVRVLTSTNRCQSPDPTELIGEVTLSSPAPTGGALVELLSVDASVGVLNVRVPEAQRTARFTMRLPPDWSGPTVIQASSGGIRQTLKVAVFKCIVEVFPFKYWQFLPASSIPRFLLNGGALVARLANQESDTLITAKSVAYPLQEVLKADRVEVKGVNGSGDVFGTAYTSKGPSAFRLKSSTVKSGAELWVDGYEALLGNAHGTPLVRWPDDKDTVYLVDEVGPMKHEGLAGLASGRIFFNALGESASTVATSKGARAVRIVRKEQQVLVDEESEVTALNDVGQVLGTVRGSDKKLRPFRWSSKEGVQWLPLPEGFVSGKAVSLNTSGWAVGTATSEDGKTQAAFISTPDGKKSVPLSQVAPEELTKAGYRFVEALAVSDDFEVLVRAIDGQGQTVHLVLRP</sequence>
<evidence type="ECO:0000256" key="1">
    <source>
        <dbReference type="SAM" id="SignalP"/>
    </source>
</evidence>
<evidence type="ECO:0008006" key="4">
    <source>
        <dbReference type="Google" id="ProtNLM"/>
    </source>
</evidence>
<dbReference type="RefSeq" id="WP_141643542.1">
    <property type="nucleotide sequence ID" value="NZ_VIFM01000059.1"/>
</dbReference>
<keyword evidence="3" id="KW-1185">Reference proteome</keyword>